<dbReference type="PANTHER" id="PTHR30576">
    <property type="entry name" value="COLANIC BIOSYNTHESIS UDP-GLUCOSE LIPID CARRIER TRANSFERASE"/>
    <property type="match status" value="1"/>
</dbReference>
<gene>
    <name evidence="4" type="ORF">IAC07_01675</name>
</gene>
<name>A0A940IFZ9_9BACT</name>
<dbReference type="PANTHER" id="PTHR30576:SF0">
    <property type="entry name" value="UNDECAPRENYL-PHOSPHATE N-ACETYLGALACTOSAMINYL 1-PHOSPHATE TRANSFERASE-RELATED"/>
    <property type="match status" value="1"/>
</dbReference>
<feature type="transmembrane region" description="Helical" evidence="2">
    <location>
        <begin position="46"/>
        <end position="67"/>
    </location>
</feature>
<dbReference type="InterPro" id="IPR003362">
    <property type="entry name" value="Bact_transf"/>
</dbReference>
<evidence type="ECO:0000313" key="4">
    <source>
        <dbReference type="EMBL" id="MBO8453415.1"/>
    </source>
</evidence>
<organism evidence="4 5">
    <name type="scientific">Candidatus Cryptobacteroides gallistercoris</name>
    <dbReference type="NCBI Taxonomy" id="2840765"/>
    <lineage>
        <taxon>Bacteria</taxon>
        <taxon>Pseudomonadati</taxon>
        <taxon>Bacteroidota</taxon>
        <taxon>Bacteroidia</taxon>
        <taxon>Bacteroidales</taxon>
        <taxon>Candidatus Cryptobacteroides</taxon>
    </lineage>
</organism>
<keyword evidence="4" id="KW-0808">Transferase</keyword>
<proteinExistence type="inferred from homology"/>
<comment type="similarity">
    <text evidence="1">Belongs to the bacterial sugar transferase family.</text>
</comment>
<sequence>MKDYCAIKTVAMENRMDAGMAEIEAEKSDIYYISPFNAALKRFFDIVLAVSGMIVFSPLYLVIWLMIKIEDHGPAIFSQERIGYKGKPFTIYKFRSMVTDAEKDGEAQLCHEDDDRLTKVGNFLRSHHLDELPQLWNVLKGDMSFVGPRPERECFISMILERNPDYRYLYRVRPGLFSEATLYNGYTDTMEKMLERLRMDLDWLRKQSVWLDARIVFLTVWSILSGKKF</sequence>
<keyword evidence="2" id="KW-0812">Transmembrane</keyword>
<reference evidence="4" key="1">
    <citation type="submission" date="2020-10" db="EMBL/GenBank/DDBJ databases">
        <authorList>
            <person name="Gilroy R."/>
        </authorList>
    </citation>
    <scope>NUCLEOTIDE SEQUENCE</scope>
    <source>
        <strain evidence="4">F1-3629</strain>
    </source>
</reference>
<dbReference type="EMBL" id="JADIMJ010000028">
    <property type="protein sequence ID" value="MBO8453415.1"/>
    <property type="molecule type" value="Genomic_DNA"/>
</dbReference>
<dbReference type="AlphaFoldDB" id="A0A940IFZ9"/>
<dbReference type="Pfam" id="PF02397">
    <property type="entry name" value="Bac_transf"/>
    <property type="match status" value="1"/>
</dbReference>
<dbReference type="GO" id="GO:0016780">
    <property type="term" value="F:phosphotransferase activity, for other substituted phosphate groups"/>
    <property type="evidence" value="ECO:0007669"/>
    <property type="project" value="TreeGrafter"/>
</dbReference>
<keyword evidence="2" id="KW-1133">Transmembrane helix</keyword>
<protein>
    <submittedName>
        <fullName evidence="4">Sugar transferase</fullName>
    </submittedName>
</protein>
<evidence type="ECO:0000313" key="5">
    <source>
        <dbReference type="Proteomes" id="UP000771749"/>
    </source>
</evidence>
<evidence type="ECO:0000256" key="1">
    <source>
        <dbReference type="ARBA" id="ARBA00006464"/>
    </source>
</evidence>
<accession>A0A940IFZ9</accession>
<dbReference type="Proteomes" id="UP000771749">
    <property type="component" value="Unassembled WGS sequence"/>
</dbReference>
<keyword evidence="2" id="KW-0472">Membrane</keyword>
<reference evidence="4" key="2">
    <citation type="journal article" date="2021" name="PeerJ">
        <title>Extensive microbial diversity within the chicken gut microbiome revealed by metagenomics and culture.</title>
        <authorList>
            <person name="Gilroy R."/>
            <person name="Ravi A."/>
            <person name="Getino M."/>
            <person name="Pursley I."/>
            <person name="Horton D.L."/>
            <person name="Alikhan N.F."/>
            <person name="Baker D."/>
            <person name="Gharbi K."/>
            <person name="Hall N."/>
            <person name="Watson M."/>
            <person name="Adriaenssens E.M."/>
            <person name="Foster-Nyarko E."/>
            <person name="Jarju S."/>
            <person name="Secka A."/>
            <person name="Antonio M."/>
            <person name="Oren A."/>
            <person name="Chaudhuri R.R."/>
            <person name="La Ragione R."/>
            <person name="Hildebrand F."/>
            <person name="Pallen M.J."/>
        </authorList>
    </citation>
    <scope>NUCLEOTIDE SEQUENCE</scope>
    <source>
        <strain evidence="4">F1-3629</strain>
    </source>
</reference>
<evidence type="ECO:0000259" key="3">
    <source>
        <dbReference type="Pfam" id="PF02397"/>
    </source>
</evidence>
<feature type="domain" description="Bacterial sugar transferase" evidence="3">
    <location>
        <begin position="41"/>
        <end position="224"/>
    </location>
</feature>
<comment type="caution">
    <text evidence="4">The sequence shown here is derived from an EMBL/GenBank/DDBJ whole genome shotgun (WGS) entry which is preliminary data.</text>
</comment>
<evidence type="ECO:0000256" key="2">
    <source>
        <dbReference type="SAM" id="Phobius"/>
    </source>
</evidence>